<evidence type="ECO:0000256" key="1">
    <source>
        <dbReference type="ARBA" id="ARBA00001933"/>
    </source>
</evidence>
<dbReference type="PANTHER" id="PTHR43586:SF4">
    <property type="entry name" value="ISOPENICILLIN N EPIMERASE"/>
    <property type="match status" value="1"/>
</dbReference>
<feature type="domain" description="Aminotransferase class V" evidence="6">
    <location>
        <begin position="2"/>
        <end position="229"/>
    </location>
</feature>
<gene>
    <name evidence="7" type="ORF">ACERK3_09020</name>
</gene>
<feature type="domain" description="Aminotransferase class V" evidence="6">
    <location>
        <begin position="247"/>
        <end position="404"/>
    </location>
</feature>
<comment type="similarity">
    <text evidence="2">Belongs to the class-V pyridoxal-phosphate-dependent aminotransferase family. Csd subfamily.</text>
</comment>
<evidence type="ECO:0000256" key="5">
    <source>
        <dbReference type="ARBA" id="ARBA00050776"/>
    </source>
</evidence>
<dbReference type="InterPro" id="IPR015421">
    <property type="entry name" value="PyrdxlP-dep_Trfase_major"/>
</dbReference>
<dbReference type="InterPro" id="IPR015424">
    <property type="entry name" value="PyrdxlP-dep_Trfase"/>
</dbReference>
<sequence length="413" mass="44085">MIYFDNAATSFPKPAVVAQAMTKFLTEDAANPGRAGHRMAVRAEQMLDDVRLKLTRLIKGDDHHRLIFAMNGTDALNMAIKGVLSEHTTTNGGKPHVITTVLEHNSVSRPLQGMAARGDIDLTRVRCDAVGNVDPDDIRNAITPATQLIALTHASNVLGTMQNAAAVGAIAREHDLLFLLDAAQTIGVVPIDINAMHVDLLAFPGHKSLLGPTGTGALYVGERCPEPAEALAATHEAGHLDQQITRKGKLRALNPWREGGTGGDSATPTQPPLYPYYLEGGTPNTVGIVGLGAALDTLTPEAMAESLEHEQAQCARLIERFADDDRFTVYGPQDASKCVGTLSINLEGFEPSDLGSILDDSFDIAVRPGLHCSPYTHRQLGTFPSGTLRISPGAFNTDEQLDQLIDALEQIAG</sequence>
<dbReference type="EC" id="2.8.1.7" evidence="3"/>
<evidence type="ECO:0000259" key="6">
    <source>
        <dbReference type="Pfam" id="PF00266"/>
    </source>
</evidence>
<dbReference type="PANTHER" id="PTHR43586">
    <property type="entry name" value="CYSTEINE DESULFURASE"/>
    <property type="match status" value="1"/>
</dbReference>
<name>A0ABV4U6G1_9BACT</name>
<evidence type="ECO:0000313" key="8">
    <source>
        <dbReference type="Proteomes" id="UP001575105"/>
    </source>
</evidence>
<dbReference type="Proteomes" id="UP001575105">
    <property type="component" value="Unassembled WGS sequence"/>
</dbReference>
<keyword evidence="7" id="KW-0808">Transferase</keyword>
<evidence type="ECO:0000256" key="4">
    <source>
        <dbReference type="ARBA" id="ARBA00022898"/>
    </source>
</evidence>
<accession>A0ABV4U6G1</accession>
<dbReference type="InterPro" id="IPR015422">
    <property type="entry name" value="PyrdxlP-dep_Trfase_small"/>
</dbReference>
<dbReference type="InterPro" id="IPR000192">
    <property type="entry name" value="Aminotrans_V_dom"/>
</dbReference>
<organism evidence="7 8">
    <name type="scientific">Natronomicrosphaera hydrolytica</name>
    <dbReference type="NCBI Taxonomy" id="3242702"/>
    <lineage>
        <taxon>Bacteria</taxon>
        <taxon>Pseudomonadati</taxon>
        <taxon>Planctomycetota</taxon>
        <taxon>Phycisphaerae</taxon>
        <taxon>Phycisphaerales</taxon>
        <taxon>Phycisphaeraceae</taxon>
        <taxon>Natronomicrosphaera</taxon>
    </lineage>
</organism>
<dbReference type="GO" id="GO:0008483">
    <property type="term" value="F:transaminase activity"/>
    <property type="evidence" value="ECO:0007669"/>
    <property type="project" value="UniProtKB-KW"/>
</dbReference>
<keyword evidence="8" id="KW-1185">Reference proteome</keyword>
<keyword evidence="7" id="KW-0032">Aminotransferase</keyword>
<evidence type="ECO:0000256" key="3">
    <source>
        <dbReference type="ARBA" id="ARBA00012239"/>
    </source>
</evidence>
<dbReference type="InterPro" id="IPR016454">
    <property type="entry name" value="Cysteine_dSase"/>
</dbReference>
<comment type="cofactor">
    <cofactor evidence="1">
        <name>pyridoxal 5'-phosphate</name>
        <dbReference type="ChEBI" id="CHEBI:597326"/>
    </cofactor>
</comment>
<proteinExistence type="inferred from homology"/>
<dbReference type="EMBL" id="JBGUBD010000005">
    <property type="protein sequence ID" value="MFA9478437.1"/>
    <property type="molecule type" value="Genomic_DNA"/>
</dbReference>
<dbReference type="Gene3D" id="3.90.1150.10">
    <property type="entry name" value="Aspartate Aminotransferase, domain 1"/>
    <property type="match status" value="1"/>
</dbReference>
<dbReference type="PIRSF" id="PIRSF005572">
    <property type="entry name" value="NifS"/>
    <property type="match status" value="1"/>
</dbReference>
<reference evidence="7 8" key="1">
    <citation type="submission" date="2024-08" db="EMBL/GenBank/DDBJ databases">
        <title>Whole-genome sequencing of halo(alkali)philic microorganisms from hypersaline lakes.</title>
        <authorList>
            <person name="Sorokin D.Y."/>
            <person name="Merkel A.Y."/>
            <person name="Messina E."/>
            <person name="Yakimov M."/>
        </authorList>
    </citation>
    <scope>NUCLEOTIDE SEQUENCE [LARGE SCALE GENOMIC DNA]</scope>
    <source>
        <strain evidence="7 8">AB-hyl4</strain>
    </source>
</reference>
<dbReference type="RefSeq" id="WP_425345365.1">
    <property type="nucleotide sequence ID" value="NZ_JBGUBD010000005.1"/>
</dbReference>
<dbReference type="SUPFAM" id="SSF53383">
    <property type="entry name" value="PLP-dependent transferases"/>
    <property type="match status" value="1"/>
</dbReference>
<keyword evidence="4" id="KW-0663">Pyridoxal phosphate</keyword>
<protein>
    <recommendedName>
        <fullName evidence="3">cysteine desulfurase</fullName>
        <ecNumber evidence="3">2.8.1.7</ecNumber>
    </recommendedName>
</protein>
<dbReference type="Gene3D" id="3.40.640.10">
    <property type="entry name" value="Type I PLP-dependent aspartate aminotransferase-like (Major domain)"/>
    <property type="match status" value="1"/>
</dbReference>
<comment type="catalytic activity">
    <reaction evidence="5">
        <text>(sulfur carrier)-H + L-cysteine = (sulfur carrier)-SH + L-alanine</text>
        <dbReference type="Rhea" id="RHEA:43892"/>
        <dbReference type="Rhea" id="RHEA-COMP:14737"/>
        <dbReference type="Rhea" id="RHEA-COMP:14739"/>
        <dbReference type="ChEBI" id="CHEBI:29917"/>
        <dbReference type="ChEBI" id="CHEBI:35235"/>
        <dbReference type="ChEBI" id="CHEBI:57972"/>
        <dbReference type="ChEBI" id="CHEBI:64428"/>
        <dbReference type="EC" id="2.8.1.7"/>
    </reaction>
</comment>
<comment type="caution">
    <text evidence="7">The sequence shown here is derived from an EMBL/GenBank/DDBJ whole genome shotgun (WGS) entry which is preliminary data.</text>
</comment>
<evidence type="ECO:0000256" key="2">
    <source>
        <dbReference type="ARBA" id="ARBA00010447"/>
    </source>
</evidence>
<evidence type="ECO:0000313" key="7">
    <source>
        <dbReference type="EMBL" id="MFA9478437.1"/>
    </source>
</evidence>
<dbReference type="Pfam" id="PF00266">
    <property type="entry name" value="Aminotran_5"/>
    <property type="match status" value="2"/>
</dbReference>